<keyword evidence="1" id="KW-0472">Membrane</keyword>
<dbReference type="AlphaFoldDB" id="A0A2K3MSF5"/>
<accession>A0A2K3MSF5</accession>
<feature type="transmembrane region" description="Helical" evidence="1">
    <location>
        <begin position="34"/>
        <end position="52"/>
    </location>
</feature>
<evidence type="ECO:0000313" key="2">
    <source>
        <dbReference type="EMBL" id="PNX93654.1"/>
    </source>
</evidence>
<feature type="non-terminal residue" evidence="2">
    <location>
        <position position="104"/>
    </location>
</feature>
<reference evidence="2 3" key="1">
    <citation type="journal article" date="2014" name="Am. J. Bot.">
        <title>Genome assembly and annotation for red clover (Trifolium pratense; Fabaceae).</title>
        <authorList>
            <person name="Istvanek J."/>
            <person name="Jaros M."/>
            <person name="Krenek A."/>
            <person name="Repkova J."/>
        </authorList>
    </citation>
    <scope>NUCLEOTIDE SEQUENCE [LARGE SCALE GENOMIC DNA]</scope>
    <source>
        <strain evidence="3">cv. Tatra</strain>
        <tissue evidence="2">Young leaves</tissue>
    </source>
</reference>
<reference evidence="2 3" key="2">
    <citation type="journal article" date="2017" name="Front. Plant Sci.">
        <title>Gene Classification and Mining of Molecular Markers Useful in Red Clover (Trifolium pratense) Breeding.</title>
        <authorList>
            <person name="Istvanek J."/>
            <person name="Dluhosova J."/>
            <person name="Dluhos P."/>
            <person name="Patkova L."/>
            <person name="Nedelnik J."/>
            <person name="Repkova J."/>
        </authorList>
    </citation>
    <scope>NUCLEOTIDE SEQUENCE [LARGE SCALE GENOMIC DNA]</scope>
    <source>
        <strain evidence="3">cv. Tatra</strain>
        <tissue evidence="2">Young leaves</tissue>
    </source>
</reference>
<proteinExistence type="predicted"/>
<sequence>MDVTIHHQQGASFRFCRYIQYKVHKRVLEKMAKTITLFVLLILFLSGLHYSYAEEEEEEEENAFDVRKHLSTVSRYGVVKDITDNNFIPSKIPEECTPIHLNLV</sequence>
<name>A0A2K3MSF5_TRIPR</name>
<dbReference type="Proteomes" id="UP000236291">
    <property type="component" value="Unassembled WGS sequence"/>
</dbReference>
<gene>
    <name evidence="2" type="ORF">L195_g016809</name>
</gene>
<comment type="caution">
    <text evidence="2">The sequence shown here is derived from an EMBL/GenBank/DDBJ whole genome shotgun (WGS) entry which is preliminary data.</text>
</comment>
<evidence type="ECO:0000256" key="1">
    <source>
        <dbReference type="SAM" id="Phobius"/>
    </source>
</evidence>
<evidence type="ECO:0000313" key="3">
    <source>
        <dbReference type="Proteomes" id="UP000236291"/>
    </source>
</evidence>
<keyword evidence="1" id="KW-0812">Transmembrane</keyword>
<dbReference type="STRING" id="57577.A0A2K3MSF5"/>
<protein>
    <submittedName>
        <fullName evidence="2">Multiple inositol polyphosphate phosphatase 1-like protein</fullName>
    </submittedName>
</protein>
<dbReference type="EMBL" id="ASHM01011706">
    <property type="protein sequence ID" value="PNX93654.1"/>
    <property type="molecule type" value="Genomic_DNA"/>
</dbReference>
<keyword evidence="1" id="KW-1133">Transmembrane helix</keyword>
<organism evidence="2 3">
    <name type="scientific">Trifolium pratense</name>
    <name type="common">Red clover</name>
    <dbReference type="NCBI Taxonomy" id="57577"/>
    <lineage>
        <taxon>Eukaryota</taxon>
        <taxon>Viridiplantae</taxon>
        <taxon>Streptophyta</taxon>
        <taxon>Embryophyta</taxon>
        <taxon>Tracheophyta</taxon>
        <taxon>Spermatophyta</taxon>
        <taxon>Magnoliopsida</taxon>
        <taxon>eudicotyledons</taxon>
        <taxon>Gunneridae</taxon>
        <taxon>Pentapetalae</taxon>
        <taxon>rosids</taxon>
        <taxon>fabids</taxon>
        <taxon>Fabales</taxon>
        <taxon>Fabaceae</taxon>
        <taxon>Papilionoideae</taxon>
        <taxon>50 kb inversion clade</taxon>
        <taxon>NPAAA clade</taxon>
        <taxon>Hologalegina</taxon>
        <taxon>IRL clade</taxon>
        <taxon>Trifolieae</taxon>
        <taxon>Trifolium</taxon>
    </lineage>
</organism>